<name>A0A0C3BLW8_PILCF</name>
<feature type="domain" description="DUF7704" evidence="2">
    <location>
        <begin position="25"/>
        <end position="167"/>
    </location>
</feature>
<proteinExistence type="predicted"/>
<protein>
    <recommendedName>
        <fullName evidence="2">DUF7704 domain-containing protein</fullName>
    </recommendedName>
</protein>
<dbReference type="PANTHER" id="PTHR37019">
    <property type="entry name" value="CHROMOSOME 1, WHOLE GENOME SHOTGUN SEQUENCE"/>
    <property type="match status" value="1"/>
</dbReference>
<dbReference type="EMBL" id="KN833017">
    <property type="protein sequence ID" value="KIM78317.1"/>
    <property type="molecule type" value="Genomic_DNA"/>
</dbReference>
<accession>A0A0C3BLW8</accession>
<dbReference type="Pfam" id="PF24803">
    <property type="entry name" value="DUF7704"/>
    <property type="match status" value="1"/>
</dbReference>
<dbReference type="AlphaFoldDB" id="A0A0C3BLW8"/>
<feature type="transmembrane region" description="Helical" evidence="1">
    <location>
        <begin position="72"/>
        <end position="92"/>
    </location>
</feature>
<sequence>MSVYLRVRIRRRLGKFSLTQPSIMSVPFFPYKLFFLYVEPVSALAGAYYAALKPAEYLQDLTMSPSIINSNPTLSIPMSISLAQLANLYLLFALNEHLVLSSTSSTTVWRRLLFCLLLADFGHLATMIPLGSDVFWKVWEWNAMVWGSVGFVYLGASMRISFLLGLGLNDGSTSHGDNARKVQ</sequence>
<keyword evidence="1" id="KW-0812">Transmembrane</keyword>
<keyword evidence="1" id="KW-0472">Membrane</keyword>
<dbReference type="HOGENOM" id="CLU_112091_0_0_1"/>
<evidence type="ECO:0000313" key="4">
    <source>
        <dbReference type="Proteomes" id="UP000054166"/>
    </source>
</evidence>
<feature type="transmembrane region" description="Helical" evidence="1">
    <location>
        <begin position="33"/>
        <end position="52"/>
    </location>
</feature>
<dbReference type="InParanoid" id="A0A0C3BLW8"/>
<organism evidence="3 4">
    <name type="scientific">Piloderma croceum (strain F 1598)</name>
    <dbReference type="NCBI Taxonomy" id="765440"/>
    <lineage>
        <taxon>Eukaryota</taxon>
        <taxon>Fungi</taxon>
        <taxon>Dikarya</taxon>
        <taxon>Basidiomycota</taxon>
        <taxon>Agaricomycotina</taxon>
        <taxon>Agaricomycetes</taxon>
        <taxon>Agaricomycetidae</taxon>
        <taxon>Atheliales</taxon>
        <taxon>Atheliaceae</taxon>
        <taxon>Piloderma</taxon>
    </lineage>
</organism>
<dbReference type="OrthoDB" id="5313995at2759"/>
<feature type="transmembrane region" description="Helical" evidence="1">
    <location>
        <begin position="112"/>
        <end position="131"/>
    </location>
</feature>
<keyword evidence="4" id="KW-1185">Reference proteome</keyword>
<evidence type="ECO:0000256" key="1">
    <source>
        <dbReference type="SAM" id="Phobius"/>
    </source>
</evidence>
<reference evidence="4" key="2">
    <citation type="submission" date="2015-01" db="EMBL/GenBank/DDBJ databases">
        <title>Evolutionary Origins and Diversification of the Mycorrhizal Mutualists.</title>
        <authorList>
            <consortium name="DOE Joint Genome Institute"/>
            <consortium name="Mycorrhizal Genomics Consortium"/>
            <person name="Kohler A."/>
            <person name="Kuo A."/>
            <person name="Nagy L.G."/>
            <person name="Floudas D."/>
            <person name="Copeland A."/>
            <person name="Barry K.W."/>
            <person name="Cichocki N."/>
            <person name="Veneault-Fourrey C."/>
            <person name="LaButti K."/>
            <person name="Lindquist E.A."/>
            <person name="Lipzen A."/>
            <person name="Lundell T."/>
            <person name="Morin E."/>
            <person name="Murat C."/>
            <person name="Riley R."/>
            <person name="Ohm R."/>
            <person name="Sun H."/>
            <person name="Tunlid A."/>
            <person name="Henrissat B."/>
            <person name="Grigoriev I.V."/>
            <person name="Hibbett D.S."/>
            <person name="Martin F."/>
        </authorList>
    </citation>
    <scope>NUCLEOTIDE SEQUENCE [LARGE SCALE GENOMIC DNA]</scope>
    <source>
        <strain evidence="4">F 1598</strain>
    </source>
</reference>
<evidence type="ECO:0000313" key="3">
    <source>
        <dbReference type="EMBL" id="KIM78317.1"/>
    </source>
</evidence>
<dbReference type="InterPro" id="IPR056121">
    <property type="entry name" value="DUF7704"/>
</dbReference>
<dbReference type="PANTHER" id="PTHR37019:SF1">
    <property type="entry name" value="EXPERA DOMAIN-CONTAINING PROTEIN"/>
    <property type="match status" value="1"/>
</dbReference>
<reference evidence="3 4" key="1">
    <citation type="submission" date="2014-04" db="EMBL/GenBank/DDBJ databases">
        <authorList>
            <consortium name="DOE Joint Genome Institute"/>
            <person name="Kuo A."/>
            <person name="Tarkka M."/>
            <person name="Buscot F."/>
            <person name="Kohler A."/>
            <person name="Nagy L.G."/>
            <person name="Floudas D."/>
            <person name="Copeland A."/>
            <person name="Barry K.W."/>
            <person name="Cichocki N."/>
            <person name="Veneault-Fourrey C."/>
            <person name="LaButti K."/>
            <person name="Lindquist E.A."/>
            <person name="Lipzen A."/>
            <person name="Lundell T."/>
            <person name="Morin E."/>
            <person name="Murat C."/>
            <person name="Sun H."/>
            <person name="Tunlid A."/>
            <person name="Henrissat B."/>
            <person name="Grigoriev I.V."/>
            <person name="Hibbett D.S."/>
            <person name="Martin F."/>
            <person name="Nordberg H.P."/>
            <person name="Cantor M.N."/>
            <person name="Hua S.X."/>
        </authorList>
    </citation>
    <scope>NUCLEOTIDE SEQUENCE [LARGE SCALE GENOMIC DNA]</scope>
    <source>
        <strain evidence="3 4">F 1598</strain>
    </source>
</reference>
<dbReference type="Proteomes" id="UP000054166">
    <property type="component" value="Unassembled WGS sequence"/>
</dbReference>
<keyword evidence="1" id="KW-1133">Transmembrane helix</keyword>
<evidence type="ECO:0000259" key="2">
    <source>
        <dbReference type="Pfam" id="PF24803"/>
    </source>
</evidence>
<feature type="transmembrane region" description="Helical" evidence="1">
    <location>
        <begin position="143"/>
        <end position="166"/>
    </location>
</feature>
<gene>
    <name evidence="3" type="ORF">PILCRDRAFT_595314</name>
</gene>